<comment type="caution">
    <text evidence="2">The sequence shown here is derived from an EMBL/GenBank/DDBJ whole genome shotgun (WGS) entry which is preliminary data.</text>
</comment>
<reference evidence="2" key="1">
    <citation type="journal article" date="2014" name="Int. J. Syst. Evol. Microbiol.">
        <title>Complete genome of a new Firmicutes species belonging to the dominant human colonic microbiota ('Ruminococcus bicirculans') reveals two chromosomes and a selective capacity to utilize plant glucans.</title>
        <authorList>
            <consortium name="NISC Comparative Sequencing Program"/>
            <person name="Wegmann U."/>
            <person name="Louis P."/>
            <person name="Goesmann A."/>
            <person name="Henrissat B."/>
            <person name="Duncan S.H."/>
            <person name="Flint H.J."/>
        </authorList>
    </citation>
    <scope>NUCLEOTIDE SEQUENCE</scope>
    <source>
        <strain evidence="2">JCM 17590</strain>
    </source>
</reference>
<accession>A0ABP7ZFD8</accession>
<evidence type="ECO:0000313" key="3">
    <source>
        <dbReference type="Proteomes" id="UP001415169"/>
    </source>
</evidence>
<protein>
    <recommendedName>
        <fullName evidence="1">DUF402 domain-containing protein</fullName>
    </recommendedName>
</protein>
<dbReference type="Proteomes" id="UP001415169">
    <property type="component" value="Unassembled WGS sequence"/>
</dbReference>
<sequence>MIVRFEEFDATPLETLTCEARGADARGAWFSIDPDSALFVPWNADWCVRFYAGDVGGLEVFAQAVKPVRISGELVEFIALDLGVEVEDGNVRLTGEDEFEWNQVAQDYPEELITRAQRAVNEAFERVMLAEYPFDRSAAEIIESLRNVRDTSTE</sequence>
<dbReference type="InterPro" id="IPR007295">
    <property type="entry name" value="DUF402"/>
</dbReference>
<dbReference type="EMBL" id="BAABBV010000001">
    <property type="protein sequence ID" value="GAA4156050.1"/>
    <property type="molecule type" value="Genomic_DNA"/>
</dbReference>
<dbReference type="Pfam" id="PF04167">
    <property type="entry name" value="DUF402"/>
    <property type="match status" value="1"/>
</dbReference>
<dbReference type="Gene3D" id="2.40.380.10">
    <property type="entry name" value="FomD-like"/>
    <property type="match status" value="1"/>
</dbReference>
<proteinExistence type="predicted"/>
<reference evidence="2" key="2">
    <citation type="submission" date="2023-12" db="EMBL/GenBank/DDBJ databases">
        <authorList>
            <person name="Sun Q."/>
            <person name="Inoue M."/>
        </authorList>
    </citation>
    <scope>NUCLEOTIDE SEQUENCE</scope>
    <source>
        <strain evidence="2">JCM 17590</strain>
    </source>
</reference>
<dbReference type="InterPro" id="IPR035930">
    <property type="entry name" value="FomD-like_sf"/>
</dbReference>
<feature type="domain" description="DUF402" evidence="1">
    <location>
        <begin position="66"/>
        <end position="127"/>
    </location>
</feature>
<keyword evidence="3" id="KW-1185">Reference proteome</keyword>
<dbReference type="RefSeq" id="WP_344790241.1">
    <property type="nucleotide sequence ID" value="NZ_BAABBV010000001.1"/>
</dbReference>
<evidence type="ECO:0000259" key="1">
    <source>
        <dbReference type="Pfam" id="PF04167"/>
    </source>
</evidence>
<evidence type="ECO:0000313" key="2">
    <source>
        <dbReference type="EMBL" id="GAA4156050.1"/>
    </source>
</evidence>
<gene>
    <name evidence="2" type="ORF">GCM10022286_05910</name>
</gene>
<organism evidence="2 3">
    <name type="scientific">Gryllotalpicola daejeonensis</name>
    <dbReference type="NCBI Taxonomy" id="993087"/>
    <lineage>
        <taxon>Bacteria</taxon>
        <taxon>Bacillati</taxon>
        <taxon>Actinomycetota</taxon>
        <taxon>Actinomycetes</taxon>
        <taxon>Micrococcales</taxon>
        <taxon>Microbacteriaceae</taxon>
        <taxon>Gryllotalpicola</taxon>
    </lineage>
</organism>
<name>A0ABP7ZFD8_9MICO</name>